<gene>
    <name evidence="13" type="ORF">GNZ18_32665</name>
</gene>
<dbReference type="InterPro" id="IPR003439">
    <property type="entry name" value="ABC_transporter-like_ATP-bd"/>
</dbReference>
<dbReference type="PANTHER" id="PTHR48041">
    <property type="entry name" value="ABC TRANSPORTER G FAMILY MEMBER 28"/>
    <property type="match status" value="1"/>
</dbReference>
<dbReference type="InterPro" id="IPR003593">
    <property type="entry name" value="AAA+_ATPase"/>
</dbReference>
<feature type="transmembrane region" description="Helical" evidence="10">
    <location>
        <begin position="714"/>
        <end position="734"/>
    </location>
</feature>
<feature type="domain" description="FHA" evidence="11">
    <location>
        <begin position="178"/>
        <end position="233"/>
    </location>
</feature>
<dbReference type="CDD" id="cd00060">
    <property type="entry name" value="FHA"/>
    <property type="match status" value="1"/>
</dbReference>
<dbReference type="InterPro" id="IPR008984">
    <property type="entry name" value="SMAD_FHA_dom_sf"/>
</dbReference>
<keyword evidence="5" id="KW-0547">Nucleotide-binding</keyword>
<keyword evidence="3" id="KW-0597">Phosphoprotein</keyword>
<feature type="transmembrane region" description="Helical" evidence="10">
    <location>
        <begin position="600"/>
        <end position="622"/>
    </location>
</feature>
<evidence type="ECO:0000259" key="11">
    <source>
        <dbReference type="PROSITE" id="PS50006"/>
    </source>
</evidence>
<accession>A0A7K1LAH3</accession>
<evidence type="ECO:0000256" key="8">
    <source>
        <dbReference type="ARBA" id="ARBA00023136"/>
    </source>
</evidence>
<dbReference type="PROSITE" id="PS50893">
    <property type="entry name" value="ABC_TRANSPORTER_2"/>
    <property type="match status" value="1"/>
</dbReference>
<evidence type="ECO:0000259" key="12">
    <source>
        <dbReference type="PROSITE" id="PS50893"/>
    </source>
</evidence>
<dbReference type="SMART" id="SM00240">
    <property type="entry name" value="FHA"/>
    <property type="match status" value="2"/>
</dbReference>
<keyword evidence="7 10" id="KW-1133">Transmembrane helix</keyword>
<feature type="domain" description="ABC transporter" evidence="12">
    <location>
        <begin position="269"/>
        <end position="506"/>
    </location>
</feature>
<dbReference type="InterPro" id="IPR000253">
    <property type="entry name" value="FHA_dom"/>
</dbReference>
<dbReference type="PANTHER" id="PTHR48041:SF139">
    <property type="entry name" value="PROTEIN SCARLET"/>
    <property type="match status" value="1"/>
</dbReference>
<feature type="transmembrane region" description="Helical" evidence="10">
    <location>
        <begin position="568"/>
        <end position="588"/>
    </location>
</feature>
<dbReference type="SUPFAM" id="SSF52540">
    <property type="entry name" value="P-loop containing nucleoside triphosphate hydrolases"/>
    <property type="match status" value="1"/>
</dbReference>
<dbReference type="PROSITE" id="PS50006">
    <property type="entry name" value="FHA_DOMAIN"/>
    <property type="match status" value="2"/>
</dbReference>
<evidence type="ECO:0000256" key="4">
    <source>
        <dbReference type="ARBA" id="ARBA00022692"/>
    </source>
</evidence>
<dbReference type="GO" id="GO:0005524">
    <property type="term" value="F:ATP binding"/>
    <property type="evidence" value="ECO:0007669"/>
    <property type="project" value="UniProtKB-KW"/>
</dbReference>
<proteinExistence type="predicted"/>
<feature type="transmembrane region" description="Helical" evidence="10">
    <location>
        <begin position="687"/>
        <end position="707"/>
    </location>
</feature>
<name>A0A7K1LAH3_9ACTN</name>
<feature type="compositionally biased region" description="Basic residues" evidence="9">
    <location>
        <begin position="1"/>
        <end position="24"/>
    </location>
</feature>
<dbReference type="GO" id="GO:0016887">
    <property type="term" value="F:ATP hydrolysis activity"/>
    <property type="evidence" value="ECO:0007669"/>
    <property type="project" value="InterPro"/>
</dbReference>
<dbReference type="Gene3D" id="2.60.200.20">
    <property type="match status" value="2"/>
</dbReference>
<dbReference type="EMBL" id="WOFH01000014">
    <property type="protein sequence ID" value="MUN41313.1"/>
    <property type="molecule type" value="Genomic_DNA"/>
</dbReference>
<feature type="region of interest" description="Disordered" evidence="9">
    <location>
        <begin position="1"/>
        <end position="55"/>
    </location>
</feature>
<dbReference type="Gene3D" id="3.40.50.300">
    <property type="entry name" value="P-loop containing nucleotide triphosphate hydrolases"/>
    <property type="match status" value="1"/>
</dbReference>
<keyword evidence="2" id="KW-0813">Transport</keyword>
<feature type="transmembrane region" description="Helical" evidence="10">
    <location>
        <begin position="643"/>
        <end position="667"/>
    </location>
</feature>
<evidence type="ECO:0000313" key="14">
    <source>
        <dbReference type="Proteomes" id="UP000432015"/>
    </source>
</evidence>
<evidence type="ECO:0000256" key="6">
    <source>
        <dbReference type="ARBA" id="ARBA00022840"/>
    </source>
</evidence>
<comment type="caution">
    <text evidence="13">The sequence shown here is derived from an EMBL/GenBank/DDBJ whole genome shotgun (WGS) entry which is preliminary data.</text>
</comment>
<protein>
    <submittedName>
        <fullName evidence="13">FHA domain-containing protein</fullName>
    </submittedName>
</protein>
<evidence type="ECO:0000256" key="9">
    <source>
        <dbReference type="SAM" id="MobiDB-lite"/>
    </source>
</evidence>
<dbReference type="InterPro" id="IPR013525">
    <property type="entry name" value="ABC2_TM"/>
</dbReference>
<dbReference type="Pfam" id="PF00005">
    <property type="entry name" value="ABC_tran"/>
    <property type="match status" value="1"/>
</dbReference>
<dbReference type="GO" id="GO:0016020">
    <property type="term" value="C:membrane"/>
    <property type="evidence" value="ECO:0007669"/>
    <property type="project" value="UniProtKB-SubCell"/>
</dbReference>
<organism evidence="13 14">
    <name type="scientific">Actinomadura litoris</name>
    <dbReference type="NCBI Taxonomy" id="2678616"/>
    <lineage>
        <taxon>Bacteria</taxon>
        <taxon>Bacillati</taxon>
        <taxon>Actinomycetota</taxon>
        <taxon>Actinomycetes</taxon>
        <taxon>Streptosporangiales</taxon>
        <taxon>Thermomonosporaceae</taxon>
        <taxon>Actinomadura</taxon>
    </lineage>
</organism>
<dbReference type="InterPro" id="IPR050352">
    <property type="entry name" value="ABCG_transporters"/>
</dbReference>
<feature type="transmembrane region" description="Helical" evidence="10">
    <location>
        <begin position="781"/>
        <end position="801"/>
    </location>
</feature>
<sequence>MDVQRRRRVPVRRRHARARRRPARRGGGVRAALHRVADPDPAGRVSAPRDRRDRRGRLTVTAAGRAREFAAGDRVLVGRGAGCDVVLADARVSRRHLELVRGDGAGGGWVVRDLDSENGTWHEGARLTVRPVGAGLAVRLGDAGDGPVVELVADPAGPAATGDLDEAAGAEGVAREPVPLGRSLSIGRGRSNTVVLDDPLVSRAHARIVLGPRGHVVQDLGSANLTFVNGDRATRAPLRDGDVLTCGRTRFVRIADRLHFLPATPDTGLEASGLAVLPPARRAGGGEPPAPALTLRLAGPSLLAVVGPAGCGKTTLLSLLAGRRRPAAGRVRYESQDVHANAEVRARIAVVAHEAESHPRLTVRQVLSYAAELRRPRDIGGAGRAAAVAGVLAETGLGEHAGLRVSALDEDRRRRLAIACELITDPSLLLVDEPLAGLDPGRAREMVRLLRRLADAGRQVVLTTREPCELDRCDSVLVLAPGAGEAYHGPPSGLRRRFASTAWADVFDHLAKVAEARSGLLEGAAPQPPPPPAVPAGAVVRDPAVRRRALRDARVLARRRLRLMAADPAGTALLALVAPLLVLLALGVGDGSGLAVPGGGARRVLLVLVLGTAAASALPAARDLAAERAVYARERAAGLLPEAYLLAKAAVFGGVAAAQAALAVVLLRAVRPGPSGAALLGLATPEVAVALALTGVVCALAGMAVAVHVPAPEWALPVVAAVTALQLPLCGGLVPLSGEPLLAGPAVLLPARWGFAALASTVDLGRGDGGPDALWGHSAHVWALCLLVLAAQGCLAAFLTLRRLRR</sequence>
<comment type="subcellular location">
    <subcellularLocation>
        <location evidence="1">Membrane</location>
        <topology evidence="1">Multi-pass membrane protein</topology>
    </subcellularLocation>
</comment>
<evidence type="ECO:0000256" key="3">
    <source>
        <dbReference type="ARBA" id="ARBA00022553"/>
    </source>
</evidence>
<keyword evidence="14" id="KW-1185">Reference proteome</keyword>
<evidence type="ECO:0000313" key="13">
    <source>
        <dbReference type="EMBL" id="MUN41313.1"/>
    </source>
</evidence>
<dbReference type="InterPro" id="IPR027417">
    <property type="entry name" value="P-loop_NTPase"/>
</dbReference>
<dbReference type="GO" id="GO:0140359">
    <property type="term" value="F:ABC-type transporter activity"/>
    <property type="evidence" value="ECO:0007669"/>
    <property type="project" value="InterPro"/>
</dbReference>
<feature type="domain" description="FHA" evidence="11">
    <location>
        <begin position="75"/>
        <end position="127"/>
    </location>
</feature>
<evidence type="ECO:0000256" key="5">
    <source>
        <dbReference type="ARBA" id="ARBA00022741"/>
    </source>
</evidence>
<keyword evidence="4 10" id="KW-0812">Transmembrane</keyword>
<dbReference type="AlphaFoldDB" id="A0A7K1LAH3"/>
<evidence type="ECO:0000256" key="1">
    <source>
        <dbReference type="ARBA" id="ARBA00004141"/>
    </source>
</evidence>
<reference evidence="13 14" key="1">
    <citation type="submission" date="2019-11" db="EMBL/GenBank/DDBJ databases">
        <authorList>
            <person name="Cao P."/>
        </authorList>
    </citation>
    <scope>NUCLEOTIDE SEQUENCE [LARGE SCALE GENOMIC DNA]</scope>
    <source>
        <strain evidence="13 14">NEAU-AAG5</strain>
    </source>
</reference>
<evidence type="ECO:0000256" key="10">
    <source>
        <dbReference type="SAM" id="Phobius"/>
    </source>
</evidence>
<dbReference type="Pfam" id="PF01061">
    <property type="entry name" value="ABC2_membrane"/>
    <property type="match status" value="1"/>
</dbReference>
<keyword evidence="8 10" id="KW-0472">Membrane</keyword>
<evidence type="ECO:0000256" key="7">
    <source>
        <dbReference type="ARBA" id="ARBA00022989"/>
    </source>
</evidence>
<dbReference type="Proteomes" id="UP000432015">
    <property type="component" value="Unassembled WGS sequence"/>
</dbReference>
<dbReference type="Pfam" id="PF00498">
    <property type="entry name" value="FHA"/>
    <property type="match status" value="2"/>
</dbReference>
<keyword evidence="6" id="KW-0067">ATP-binding</keyword>
<evidence type="ECO:0000256" key="2">
    <source>
        <dbReference type="ARBA" id="ARBA00022448"/>
    </source>
</evidence>
<dbReference type="SMART" id="SM00382">
    <property type="entry name" value="AAA"/>
    <property type="match status" value="1"/>
</dbReference>
<dbReference type="SUPFAM" id="SSF49879">
    <property type="entry name" value="SMAD/FHA domain"/>
    <property type="match status" value="2"/>
</dbReference>